<proteinExistence type="predicted"/>
<feature type="signal peptide" evidence="2">
    <location>
        <begin position="1"/>
        <end position="24"/>
    </location>
</feature>
<gene>
    <name evidence="4" type="ORF">ACFQO6_00100</name>
</gene>
<evidence type="ECO:0000259" key="3">
    <source>
        <dbReference type="Pfam" id="PF13449"/>
    </source>
</evidence>
<comment type="caution">
    <text evidence="4">The sequence shown here is derived from an EMBL/GenBank/DDBJ whole genome shotgun (WGS) entry which is preliminary data.</text>
</comment>
<keyword evidence="5" id="KW-1185">Reference proteome</keyword>
<name>A0ABW2MYE7_9ACTN</name>
<keyword evidence="2" id="KW-0732">Signal</keyword>
<feature type="chain" id="PRO_5047461979" evidence="2">
    <location>
        <begin position="25"/>
        <end position="420"/>
    </location>
</feature>
<protein>
    <submittedName>
        <fullName evidence="4">Esterase-like activity of phytase family protein</fullName>
    </submittedName>
</protein>
<feature type="domain" description="Phytase-like" evidence="3">
    <location>
        <begin position="72"/>
        <end position="385"/>
    </location>
</feature>
<dbReference type="Pfam" id="PF13449">
    <property type="entry name" value="Phytase-like"/>
    <property type="match status" value="1"/>
</dbReference>
<dbReference type="PANTHER" id="PTHR37957">
    <property type="entry name" value="BLR7070 PROTEIN"/>
    <property type="match status" value="1"/>
</dbReference>
<organism evidence="4 5">
    <name type="scientific">Nocardioides astragali</name>
    <dbReference type="NCBI Taxonomy" id="1776736"/>
    <lineage>
        <taxon>Bacteria</taxon>
        <taxon>Bacillati</taxon>
        <taxon>Actinomycetota</taxon>
        <taxon>Actinomycetes</taxon>
        <taxon>Propionibacteriales</taxon>
        <taxon>Nocardioidaceae</taxon>
        <taxon>Nocardioides</taxon>
    </lineage>
</organism>
<dbReference type="EMBL" id="JBHTCH010000001">
    <property type="protein sequence ID" value="MFC7358650.1"/>
    <property type="molecule type" value="Genomic_DNA"/>
</dbReference>
<evidence type="ECO:0000313" key="4">
    <source>
        <dbReference type="EMBL" id="MFC7358650.1"/>
    </source>
</evidence>
<sequence length="420" mass="45181">MTALRTLAAAAALAPLVIGPGVNANPYAEPDPARATLVGWSALPTETYVPGSASSGYWTTGSATVPAPYPGQPVQGFSATHALGGGDYLVMSDNGFGTKANSADFELAVHRIRPDLRTGRTAYKSLEFNLRDPARHIPWTIWRDGGCSSSGSLPSGYVCPAPDRILTGWDFDPESMQIAKDGTFWFGEEFGPYLLHTNDRGELLEPPIATPGVTSPSNPAPGGATPNLPNSKGYEGMAIEPNGRVLHPMLEGVVDEDRAADLGADLRIYTVANGAFEEGFLRYRMESAAHALGDFIMINGHQALVIERDNLQGSAAAFKRIYLADLSDQDDDGYVEKTLLVDLMDVRNPRRLGGNGSTFTFPYVTIEDVEIIDQQTIAVMNDNNFPAMGGRGADVPDVNELLQIRLDEPLKVHPRLLPRG</sequence>
<evidence type="ECO:0000256" key="1">
    <source>
        <dbReference type="SAM" id="MobiDB-lite"/>
    </source>
</evidence>
<dbReference type="PANTHER" id="PTHR37957:SF1">
    <property type="entry name" value="PHYTASE-LIKE DOMAIN-CONTAINING PROTEIN"/>
    <property type="match status" value="1"/>
</dbReference>
<feature type="region of interest" description="Disordered" evidence="1">
    <location>
        <begin position="207"/>
        <end position="229"/>
    </location>
</feature>
<dbReference type="Proteomes" id="UP001596524">
    <property type="component" value="Unassembled WGS sequence"/>
</dbReference>
<reference evidence="5" key="1">
    <citation type="journal article" date="2019" name="Int. J. Syst. Evol. Microbiol.">
        <title>The Global Catalogue of Microorganisms (GCM) 10K type strain sequencing project: providing services to taxonomists for standard genome sequencing and annotation.</title>
        <authorList>
            <consortium name="The Broad Institute Genomics Platform"/>
            <consortium name="The Broad Institute Genome Sequencing Center for Infectious Disease"/>
            <person name="Wu L."/>
            <person name="Ma J."/>
        </authorList>
    </citation>
    <scope>NUCLEOTIDE SEQUENCE [LARGE SCALE GENOMIC DNA]</scope>
    <source>
        <strain evidence="5">FCH27</strain>
    </source>
</reference>
<evidence type="ECO:0000256" key="2">
    <source>
        <dbReference type="SAM" id="SignalP"/>
    </source>
</evidence>
<dbReference type="InterPro" id="IPR027372">
    <property type="entry name" value="Phytase-like_dom"/>
</dbReference>
<dbReference type="RefSeq" id="WP_255890582.1">
    <property type="nucleotide sequence ID" value="NZ_JAFMZM010000003.1"/>
</dbReference>
<accession>A0ABW2MYE7</accession>
<evidence type="ECO:0000313" key="5">
    <source>
        <dbReference type="Proteomes" id="UP001596524"/>
    </source>
</evidence>